<sequence length="378" mass="43513">DDHFLCILMERMLMEMAIQYGQQDSFLEINCELVKHFYKRIEELFMNISPIAGALLLQPFITNHLVDLDDQEIKSISKRFLYYFKLRFGENDADVKFTSSSDFPRSIDGIDDSWNLFNFKKNLRVAIGRLDRLDMEFDLVGVDAAIANAFRRICLVEIPTMAIEKVWIFNNTSVMPDEVLCHRLGLVPIDADPFEFNYFVTTKDLKWSPAGTQLEDLASRPPRPLHDDIVLLKLAPNQEVDVQMFCLKGIGKTHAKWSPVATCSYRLLPEIIIKEPIYGQDAYDFQKCFSEGVIDVIKNKRGIPEAVVKNPRMDTLSREVFRHPKYAKKVELSRIRDHFIYFIESTGALPPHTIFSSAIEVLSNKCDVFLEALNNLST</sequence>
<organism evidence="4 5">
    <name type="scientific">Zophobas morio</name>
    <dbReference type="NCBI Taxonomy" id="2755281"/>
    <lineage>
        <taxon>Eukaryota</taxon>
        <taxon>Metazoa</taxon>
        <taxon>Ecdysozoa</taxon>
        <taxon>Arthropoda</taxon>
        <taxon>Hexapoda</taxon>
        <taxon>Insecta</taxon>
        <taxon>Pterygota</taxon>
        <taxon>Neoptera</taxon>
        <taxon>Endopterygota</taxon>
        <taxon>Coleoptera</taxon>
        <taxon>Polyphaga</taxon>
        <taxon>Cucujiformia</taxon>
        <taxon>Tenebrionidae</taxon>
        <taxon>Zophobas</taxon>
    </lineage>
</organism>
<dbReference type="InterPro" id="IPR011263">
    <property type="entry name" value="DNA-dir_RNA_pol_RpoA/D/Rpb3"/>
</dbReference>
<dbReference type="Proteomes" id="UP001168821">
    <property type="component" value="Unassembled WGS sequence"/>
</dbReference>
<dbReference type="SUPFAM" id="SSF56553">
    <property type="entry name" value="Insert subdomain of RNA polymerase alpha subunit"/>
    <property type="match status" value="1"/>
</dbReference>
<dbReference type="AlphaFoldDB" id="A0AA38LZ12"/>
<dbReference type="NCBIfam" id="NF001988">
    <property type="entry name" value="PRK00783.1"/>
    <property type="match status" value="1"/>
</dbReference>
<dbReference type="SUPFAM" id="SSF55257">
    <property type="entry name" value="RBP11-like subunits of RNA polymerase"/>
    <property type="match status" value="1"/>
</dbReference>
<dbReference type="InterPro" id="IPR022842">
    <property type="entry name" value="RNAP_Rpo3/Rpb3/RPAC1"/>
</dbReference>
<dbReference type="PANTHER" id="PTHR11800:SF13">
    <property type="entry name" value="DNA-DIRECTED RNA POLYMERASES I AND III SUBUNIT RPAC1"/>
    <property type="match status" value="1"/>
</dbReference>
<accession>A0AA38LZ12</accession>
<dbReference type="GO" id="GO:0006351">
    <property type="term" value="P:DNA-templated transcription"/>
    <property type="evidence" value="ECO:0007669"/>
    <property type="project" value="InterPro"/>
</dbReference>
<protein>
    <recommendedName>
        <fullName evidence="3">DNA-directed RNA polymerase RpoA/D/Rpb3-type domain-containing protein</fullName>
    </recommendedName>
</protein>
<gene>
    <name evidence="4" type="ORF">Zmor_016387</name>
</gene>
<dbReference type="GO" id="GO:0046983">
    <property type="term" value="F:protein dimerization activity"/>
    <property type="evidence" value="ECO:0007669"/>
    <property type="project" value="InterPro"/>
</dbReference>
<dbReference type="InterPro" id="IPR036603">
    <property type="entry name" value="RBP11-like"/>
</dbReference>
<dbReference type="CDD" id="cd07032">
    <property type="entry name" value="RNAP_I_II_AC40"/>
    <property type="match status" value="1"/>
</dbReference>
<proteinExistence type="inferred from homology"/>
<dbReference type="EMBL" id="JALNTZ010004118">
    <property type="protein sequence ID" value="KAJ3615475.1"/>
    <property type="molecule type" value="Genomic_DNA"/>
</dbReference>
<dbReference type="SMART" id="SM00662">
    <property type="entry name" value="RPOLD"/>
    <property type="match status" value="1"/>
</dbReference>
<evidence type="ECO:0000313" key="4">
    <source>
        <dbReference type="EMBL" id="KAJ3615475.1"/>
    </source>
</evidence>
<keyword evidence="2" id="KW-0804">Transcription</keyword>
<comment type="caution">
    <text evidence="4">The sequence shown here is derived from an EMBL/GenBank/DDBJ whole genome shotgun (WGS) entry which is preliminary data.</text>
</comment>
<evidence type="ECO:0000259" key="3">
    <source>
        <dbReference type="SMART" id="SM00662"/>
    </source>
</evidence>
<evidence type="ECO:0000256" key="1">
    <source>
        <dbReference type="ARBA" id="ARBA00022478"/>
    </source>
</evidence>
<dbReference type="GO" id="GO:0003899">
    <property type="term" value="F:DNA-directed RNA polymerase activity"/>
    <property type="evidence" value="ECO:0007669"/>
    <property type="project" value="InterPro"/>
</dbReference>
<keyword evidence="5" id="KW-1185">Reference proteome</keyword>
<feature type="non-terminal residue" evidence="4">
    <location>
        <position position="1"/>
    </location>
</feature>
<dbReference type="InterPro" id="IPR050518">
    <property type="entry name" value="Rpo3/RPB3_RNA_Pol_subunit"/>
</dbReference>
<name>A0AA38LZ12_9CUCU</name>
<dbReference type="Pfam" id="PF01193">
    <property type="entry name" value="RNA_pol_L"/>
    <property type="match status" value="1"/>
</dbReference>
<dbReference type="PANTHER" id="PTHR11800">
    <property type="entry name" value="DNA-DIRECTED RNA POLYMERASE"/>
    <property type="match status" value="1"/>
</dbReference>
<dbReference type="GO" id="GO:0005736">
    <property type="term" value="C:RNA polymerase I complex"/>
    <property type="evidence" value="ECO:0007669"/>
    <property type="project" value="TreeGrafter"/>
</dbReference>
<reference evidence="4" key="1">
    <citation type="journal article" date="2023" name="G3 (Bethesda)">
        <title>Whole genome assemblies of Zophobas morio and Tenebrio molitor.</title>
        <authorList>
            <person name="Kaur S."/>
            <person name="Stinson S.A."/>
            <person name="diCenzo G.C."/>
        </authorList>
    </citation>
    <scope>NUCLEOTIDE SEQUENCE</scope>
    <source>
        <strain evidence="4">QUZm001</strain>
    </source>
</reference>
<evidence type="ECO:0000256" key="2">
    <source>
        <dbReference type="ARBA" id="ARBA00023163"/>
    </source>
</evidence>
<dbReference type="HAMAP" id="MF_00320">
    <property type="entry name" value="RNApol_arch_Rpo3"/>
    <property type="match status" value="1"/>
</dbReference>
<dbReference type="InterPro" id="IPR033901">
    <property type="entry name" value="RNAPI/III_AC40"/>
</dbReference>
<keyword evidence="1" id="KW-0240">DNA-directed RNA polymerase</keyword>
<dbReference type="GO" id="GO:0005666">
    <property type="term" value="C:RNA polymerase III complex"/>
    <property type="evidence" value="ECO:0007669"/>
    <property type="project" value="TreeGrafter"/>
</dbReference>
<dbReference type="InterPro" id="IPR036643">
    <property type="entry name" value="RNApol_insert_sf"/>
</dbReference>
<evidence type="ECO:0000313" key="5">
    <source>
        <dbReference type="Proteomes" id="UP001168821"/>
    </source>
</evidence>
<dbReference type="Gene3D" id="3.30.1360.10">
    <property type="entry name" value="RNA polymerase, RBP11-like subunit"/>
    <property type="match status" value="1"/>
</dbReference>
<feature type="domain" description="DNA-directed RNA polymerase RpoA/D/Rpb3-type" evidence="3">
    <location>
        <begin position="134"/>
        <end position="372"/>
    </location>
</feature>
<dbReference type="Gene3D" id="2.170.120.12">
    <property type="entry name" value="DNA-directed RNA polymerase, insert domain"/>
    <property type="match status" value="1"/>
</dbReference>